<dbReference type="Proteomes" id="UP001589789">
    <property type="component" value="Unassembled WGS sequence"/>
</dbReference>
<comment type="catalytic activity">
    <reaction evidence="1">
        <text>GTP + H2O = 7,8-dihydroneopterin 3'-triphosphate + formate + H(+)</text>
        <dbReference type="Rhea" id="RHEA:17473"/>
        <dbReference type="ChEBI" id="CHEBI:15377"/>
        <dbReference type="ChEBI" id="CHEBI:15378"/>
        <dbReference type="ChEBI" id="CHEBI:15740"/>
        <dbReference type="ChEBI" id="CHEBI:37565"/>
        <dbReference type="ChEBI" id="CHEBI:58462"/>
        <dbReference type="EC" id="3.5.4.16"/>
    </reaction>
</comment>
<name>A0ABV6IXT7_9PROT</name>
<evidence type="ECO:0000259" key="8">
    <source>
        <dbReference type="Pfam" id="PF01227"/>
    </source>
</evidence>
<comment type="caution">
    <text evidence="9">The sequence shown here is derived from an EMBL/GenBank/DDBJ whole genome shotgun (WGS) entry which is preliminary data.</text>
</comment>
<evidence type="ECO:0000256" key="4">
    <source>
        <dbReference type="ARBA" id="ARBA00012715"/>
    </source>
</evidence>
<gene>
    <name evidence="9" type="primary">folE</name>
    <name evidence="9" type="ORF">ACFFIC_23225</name>
</gene>
<evidence type="ECO:0000256" key="7">
    <source>
        <dbReference type="ARBA" id="ARBA00023134"/>
    </source>
</evidence>
<keyword evidence="5" id="KW-0554">One-carbon metabolism</keyword>
<keyword evidence="10" id="KW-1185">Reference proteome</keyword>
<dbReference type="EC" id="3.5.4.16" evidence="4"/>
<dbReference type="RefSeq" id="WP_377054834.1">
    <property type="nucleotide sequence ID" value="NZ_JBHLVZ010000084.1"/>
</dbReference>
<reference evidence="9 10" key="1">
    <citation type="submission" date="2024-09" db="EMBL/GenBank/DDBJ databases">
        <authorList>
            <person name="Sun Q."/>
            <person name="Mori K."/>
        </authorList>
    </citation>
    <scope>NUCLEOTIDE SEQUENCE [LARGE SCALE GENOMIC DNA]</scope>
    <source>
        <strain evidence="9 10">CCM 7468</strain>
    </source>
</reference>
<evidence type="ECO:0000256" key="1">
    <source>
        <dbReference type="ARBA" id="ARBA00001052"/>
    </source>
</evidence>
<evidence type="ECO:0000256" key="6">
    <source>
        <dbReference type="ARBA" id="ARBA00022801"/>
    </source>
</evidence>
<dbReference type="PANTHER" id="PTHR11109:SF7">
    <property type="entry name" value="GTP CYCLOHYDROLASE 1"/>
    <property type="match status" value="1"/>
</dbReference>
<protein>
    <recommendedName>
        <fullName evidence="4">GTP cyclohydrolase I</fullName>
        <ecNumber evidence="4">3.5.4.16</ecNumber>
    </recommendedName>
</protein>
<dbReference type="Gene3D" id="3.30.1130.10">
    <property type="match status" value="1"/>
</dbReference>
<keyword evidence="7" id="KW-0342">GTP-binding</keyword>
<accession>A0ABV6IXT7</accession>
<organism evidence="9 10">
    <name type="scientific">Muricoccus vinaceus</name>
    <dbReference type="NCBI Taxonomy" id="424704"/>
    <lineage>
        <taxon>Bacteria</taxon>
        <taxon>Pseudomonadati</taxon>
        <taxon>Pseudomonadota</taxon>
        <taxon>Alphaproteobacteria</taxon>
        <taxon>Acetobacterales</taxon>
        <taxon>Roseomonadaceae</taxon>
        <taxon>Muricoccus</taxon>
    </lineage>
</organism>
<dbReference type="Gene3D" id="1.10.286.10">
    <property type="match status" value="1"/>
</dbReference>
<comment type="subunit">
    <text evidence="3">Toroid-shaped homodecamer, composed of two pentamers of five dimers.</text>
</comment>
<proteinExistence type="predicted"/>
<dbReference type="SUPFAM" id="SSF55620">
    <property type="entry name" value="Tetrahydrobiopterin biosynthesis enzymes-like"/>
    <property type="match status" value="1"/>
</dbReference>
<dbReference type="EMBL" id="JBHLVZ010000084">
    <property type="protein sequence ID" value="MFC0388429.1"/>
    <property type="molecule type" value="Genomic_DNA"/>
</dbReference>
<dbReference type="GO" id="GO:0003934">
    <property type="term" value="F:GTP cyclohydrolase I activity"/>
    <property type="evidence" value="ECO:0007669"/>
    <property type="project" value="UniProtKB-EC"/>
</dbReference>
<comment type="pathway">
    <text evidence="2">Cofactor biosynthesis; 7,8-dihydroneopterin triphosphate biosynthesis; 7,8-dihydroneopterin triphosphate from GTP: step 1/1.</text>
</comment>
<dbReference type="InterPro" id="IPR043134">
    <property type="entry name" value="GTP-CH-I_N"/>
</dbReference>
<dbReference type="InterPro" id="IPR043133">
    <property type="entry name" value="GTP-CH-I_C/QueF"/>
</dbReference>
<keyword evidence="7" id="KW-0547">Nucleotide-binding</keyword>
<evidence type="ECO:0000313" key="10">
    <source>
        <dbReference type="Proteomes" id="UP001589789"/>
    </source>
</evidence>
<keyword evidence="6 9" id="KW-0378">Hydrolase</keyword>
<evidence type="ECO:0000256" key="3">
    <source>
        <dbReference type="ARBA" id="ARBA00011857"/>
    </source>
</evidence>
<evidence type="ECO:0000256" key="2">
    <source>
        <dbReference type="ARBA" id="ARBA00005080"/>
    </source>
</evidence>
<evidence type="ECO:0000313" key="9">
    <source>
        <dbReference type="EMBL" id="MFC0388429.1"/>
    </source>
</evidence>
<feature type="domain" description="GTP cyclohydrolase I" evidence="8">
    <location>
        <begin position="38"/>
        <end position="214"/>
    </location>
</feature>
<dbReference type="PANTHER" id="PTHR11109">
    <property type="entry name" value="GTP CYCLOHYDROLASE I"/>
    <property type="match status" value="1"/>
</dbReference>
<sequence>MSVTIRRLQPRSVAANEAVEQSLTAGEREAMICAAAGKIEDLLDILRVDHRNDPNTRGTPGRVAKMLVNELMRGRFEAPPALTDFENRLAYEGLIVTGPIEVRSTCAHHMMPIRGEAFVGVLPSAGGKVLGLSKYDRIVDHFASRFQTQEELVQQIGDFLWESTAPRGLAIRISAAHLCRTHRGIRASNGRMVTNAYFGAFSTEPALKEEFLRECASLEMPAR</sequence>
<dbReference type="Pfam" id="PF01227">
    <property type="entry name" value="GTP_cyclohydroI"/>
    <property type="match status" value="1"/>
</dbReference>
<evidence type="ECO:0000256" key="5">
    <source>
        <dbReference type="ARBA" id="ARBA00022563"/>
    </source>
</evidence>
<dbReference type="InterPro" id="IPR001474">
    <property type="entry name" value="GTP_CycHdrlase_I"/>
</dbReference>
<dbReference type="InterPro" id="IPR020602">
    <property type="entry name" value="GTP_CycHdrlase_I_dom"/>
</dbReference>